<proteinExistence type="predicted"/>
<protein>
    <recommendedName>
        <fullName evidence="1">PiggyBac transposable element-derived protein domain-containing protein</fullName>
    </recommendedName>
</protein>
<dbReference type="PANTHER" id="PTHR47272:SF1">
    <property type="entry name" value="PIGGYBAC TRANSPOSABLE ELEMENT-DERIVED PROTEIN 3-LIKE"/>
    <property type="match status" value="1"/>
</dbReference>
<organism evidence="2 3">
    <name type="scientific">Artemia franciscana</name>
    <name type="common">Brine shrimp</name>
    <name type="synonym">Artemia sanfranciscana</name>
    <dbReference type="NCBI Taxonomy" id="6661"/>
    <lineage>
        <taxon>Eukaryota</taxon>
        <taxon>Metazoa</taxon>
        <taxon>Ecdysozoa</taxon>
        <taxon>Arthropoda</taxon>
        <taxon>Crustacea</taxon>
        <taxon>Branchiopoda</taxon>
        <taxon>Anostraca</taxon>
        <taxon>Artemiidae</taxon>
        <taxon>Artemia</taxon>
    </lineage>
</organism>
<dbReference type="Pfam" id="PF13843">
    <property type="entry name" value="DDE_Tnp_1_7"/>
    <property type="match status" value="1"/>
</dbReference>
<gene>
    <name evidence="2" type="ORF">QYM36_012484</name>
</gene>
<evidence type="ECO:0000313" key="3">
    <source>
        <dbReference type="Proteomes" id="UP001187531"/>
    </source>
</evidence>
<dbReference type="AlphaFoldDB" id="A0AA88HQC0"/>
<name>A0AA88HQC0_ARTSF</name>
<sequence>MISSLVEETNRYALQQKSLELKYTCKEIEQFLGILLLMGIVKLPHMSMYWETATRYPPVADTMVRYRFKNIRQFFQVNDSSKAVRKGNAGYDPLFKVRPLVVK</sequence>
<evidence type="ECO:0000313" key="2">
    <source>
        <dbReference type="EMBL" id="KAK2711309.1"/>
    </source>
</evidence>
<keyword evidence="3" id="KW-1185">Reference proteome</keyword>
<evidence type="ECO:0000259" key="1">
    <source>
        <dbReference type="Pfam" id="PF13843"/>
    </source>
</evidence>
<accession>A0AA88HQC0</accession>
<dbReference type="EMBL" id="JAVRJZ010000016">
    <property type="protein sequence ID" value="KAK2711309.1"/>
    <property type="molecule type" value="Genomic_DNA"/>
</dbReference>
<dbReference type="Proteomes" id="UP001187531">
    <property type="component" value="Unassembled WGS sequence"/>
</dbReference>
<reference evidence="2" key="1">
    <citation type="submission" date="2023-07" db="EMBL/GenBank/DDBJ databases">
        <title>Chromosome-level genome assembly of Artemia franciscana.</title>
        <authorList>
            <person name="Jo E."/>
        </authorList>
    </citation>
    <scope>NUCLEOTIDE SEQUENCE</scope>
    <source>
        <tissue evidence="2">Whole body</tissue>
    </source>
</reference>
<dbReference type="PANTHER" id="PTHR47272">
    <property type="entry name" value="DDE_TNP_1_7 DOMAIN-CONTAINING PROTEIN"/>
    <property type="match status" value="1"/>
</dbReference>
<dbReference type="InterPro" id="IPR029526">
    <property type="entry name" value="PGBD"/>
</dbReference>
<comment type="caution">
    <text evidence="2">The sequence shown here is derived from an EMBL/GenBank/DDBJ whole genome shotgun (WGS) entry which is preliminary data.</text>
</comment>
<feature type="domain" description="PiggyBac transposable element-derived protein" evidence="1">
    <location>
        <begin position="1"/>
        <end position="101"/>
    </location>
</feature>